<evidence type="ECO:0000256" key="1">
    <source>
        <dbReference type="ARBA" id="ARBA00001055"/>
    </source>
</evidence>
<dbReference type="GO" id="GO:0005737">
    <property type="term" value="C:cytoplasm"/>
    <property type="evidence" value="ECO:0007669"/>
    <property type="project" value="UniProtKB-SubCell"/>
</dbReference>
<keyword evidence="12" id="KW-1185">Reference proteome</keyword>
<keyword evidence="7 10" id="KW-0443">Lipid metabolism</keyword>
<dbReference type="Pfam" id="PF07977">
    <property type="entry name" value="FabA"/>
    <property type="match status" value="1"/>
</dbReference>
<dbReference type="GO" id="GO:0019171">
    <property type="term" value="F:(3R)-hydroxyacyl-[acyl-carrier-protein] dehydratase activity"/>
    <property type="evidence" value="ECO:0007669"/>
    <property type="project" value="UniProtKB-EC"/>
</dbReference>
<evidence type="ECO:0000256" key="10">
    <source>
        <dbReference type="HAMAP-Rule" id="MF_00406"/>
    </source>
</evidence>
<dbReference type="EMBL" id="NGJY01000001">
    <property type="protein sequence ID" value="RSU04734.1"/>
    <property type="molecule type" value="Genomic_DNA"/>
</dbReference>
<evidence type="ECO:0000256" key="4">
    <source>
        <dbReference type="ARBA" id="ARBA00022490"/>
    </source>
</evidence>
<sequence>MQLNVQEIMEIIPNRYPIMMVDRVLELEPGKRVVAIKNVTYNEHFFPGHFPGEPVMPGVLILEALAQTGSIPLLKSPEFEGQTGYLGGIDKVKFRQKVVPGDVLKMEMTIIKQKGNIGVGKAIAYVEDKKVCEALMTFIIGAK</sequence>
<dbReference type="PANTHER" id="PTHR30272:SF1">
    <property type="entry name" value="3-HYDROXYACYL-[ACYL-CARRIER-PROTEIN] DEHYDRATASE"/>
    <property type="match status" value="1"/>
</dbReference>
<dbReference type="InterPro" id="IPR013114">
    <property type="entry name" value="FabA_FabZ"/>
</dbReference>
<dbReference type="NCBIfam" id="TIGR01750">
    <property type="entry name" value="fabZ"/>
    <property type="match status" value="1"/>
</dbReference>
<dbReference type="SUPFAM" id="SSF54637">
    <property type="entry name" value="Thioesterase/thiol ester dehydrase-isomerase"/>
    <property type="match status" value="1"/>
</dbReference>
<evidence type="ECO:0000256" key="6">
    <source>
        <dbReference type="ARBA" id="ARBA00022556"/>
    </source>
</evidence>
<evidence type="ECO:0000256" key="9">
    <source>
        <dbReference type="ARBA" id="ARBA00025049"/>
    </source>
</evidence>
<dbReference type="FunFam" id="3.10.129.10:FF:000001">
    <property type="entry name" value="3-hydroxyacyl-[acyl-carrier-protein] dehydratase FabZ"/>
    <property type="match status" value="1"/>
</dbReference>
<evidence type="ECO:0000313" key="12">
    <source>
        <dbReference type="Proteomes" id="UP000287101"/>
    </source>
</evidence>
<dbReference type="GO" id="GO:0009245">
    <property type="term" value="P:lipid A biosynthetic process"/>
    <property type="evidence" value="ECO:0007669"/>
    <property type="project" value="UniProtKB-UniRule"/>
</dbReference>
<dbReference type="GO" id="GO:0006633">
    <property type="term" value="P:fatty acid biosynthetic process"/>
    <property type="evidence" value="ECO:0007669"/>
    <property type="project" value="UniProtKB-UniRule"/>
</dbReference>
<keyword evidence="5 10" id="KW-0444">Lipid biosynthesis</keyword>
<name>A0A430ABV2_9ENTE</name>
<dbReference type="InterPro" id="IPR029069">
    <property type="entry name" value="HotDog_dom_sf"/>
</dbReference>
<evidence type="ECO:0000256" key="7">
    <source>
        <dbReference type="ARBA" id="ARBA00023098"/>
    </source>
</evidence>
<dbReference type="Gene3D" id="3.10.129.10">
    <property type="entry name" value="Hotdog Thioesterase"/>
    <property type="match status" value="1"/>
</dbReference>
<dbReference type="HAMAP" id="MF_00406">
    <property type="entry name" value="FabZ"/>
    <property type="match status" value="1"/>
</dbReference>
<dbReference type="GO" id="GO:0016020">
    <property type="term" value="C:membrane"/>
    <property type="evidence" value="ECO:0007669"/>
    <property type="project" value="GOC"/>
</dbReference>
<reference evidence="11 12" key="1">
    <citation type="submission" date="2017-05" db="EMBL/GenBank/DDBJ databases">
        <title>Vagococcus spp. assemblies.</title>
        <authorList>
            <person name="Gulvik C.A."/>
        </authorList>
    </citation>
    <scope>NUCLEOTIDE SEQUENCE [LARGE SCALE GENOMIC DNA]</scope>
    <source>
        <strain evidence="11 12">CCUG 41755</strain>
    </source>
</reference>
<evidence type="ECO:0000313" key="11">
    <source>
        <dbReference type="EMBL" id="RSU04734.1"/>
    </source>
</evidence>
<keyword evidence="8 10" id="KW-0456">Lyase</keyword>
<dbReference type="RefSeq" id="WP_126830290.1">
    <property type="nucleotide sequence ID" value="NZ_CBCRYB010000002.1"/>
</dbReference>
<comment type="function">
    <text evidence="9 10">Involved in unsaturated fatty acids biosynthesis. Catalyzes the dehydration of short chain beta-hydroxyacyl-ACPs and long chain saturated and unsaturated beta-hydroxyacyl-ACPs.</text>
</comment>
<comment type="catalytic activity">
    <reaction evidence="1 10">
        <text>a (3R)-hydroxyacyl-[ACP] = a (2E)-enoyl-[ACP] + H2O</text>
        <dbReference type="Rhea" id="RHEA:13097"/>
        <dbReference type="Rhea" id="RHEA-COMP:9925"/>
        <dbReference type="Rhea" id="RHEA-COMP:9945"/>
        <dbReference type="ChEBI" id="CHEBI:15377"/>
        <dbReference type="ChEBI" id="CHEBI:78784"/>
        <dbReference type="ChEBI" id="CHEBI:78827"/>
        <dbReference type="EC" id="4.2.1.59"/>
    </reaction>
</comment>
<dbReference type="NCBIfam" id="NF000582">
    <property type="entry name" value="PRK00006.1"/>
    <property type="match status" value="1"/>
</dbReference>
<dbReference type="CDD" id="cd01288">
    <property type="entry name" value="FabZ"/>
    <property type="match status" value="1"/>
</dbReference>
<keyword evidence="6 10" id="KW-0441">Lipid A biosynthesis</keyword>
<dbReference type="OrthoDB" id="9772788at2"/>
<dbReference type="InterPro" id="IPR010084">
    <property type="entry name" value="FabZ"/>
</dbReference>
<dbReference type="Proteomes" id="UP000287101">
    <property type="component" value="Unassembled WGS sequence"/>
</dbReference>
<accession>A0A430ABV2</accession>
<comment type="subcellular location">
    <subcellularLocation>
        <location evidence="2 10">Cytoplasm</location>
    </subcellularLocation>
</comment>
<evidence type="ECO:0000256" key="8">
    <source>
        <dbReference type="ARBA" id="ARBA00023239"/>
    </source>
</evidence>
<proteinExistence type="inferred from homology"/>
<dbReference type="EC" id="4.2.1.59" evidence="10"/>
<feature type="active site" evidence="10">
    <location>
        <position position="49"/>
    </location>
</feature>
<evidence type="ECO:0000256" key="5">
    <source>
        <dbReference type="ARBA" id="ARBA00022516"/>
    </source>
</evidence>
<dbReference type="AlphaFoldDB" id="A0A430ABV2"/>
<keyword evidence="4 10" id="KW-0963">Cytoplasm</keyword>
<organism evidence="11 12">
    <name type="scientific">Vagococcus fessus</name>
    <dbReference type="NCBI Taxonomy" id="120370"/>
    <lineage>
        <taxon>Bacteria</taxon>
        <taxon>Bacillati</taxon>
        <taxon>Bacillota</taxon>
        <taxon>Bacilli</taxon>
        <taxon>Lactobacillales</taxon>
        <taxon>Enterococcaceae</taxon>
        <taxon>Vagococcus</taxon>
    </lineage>
</organism>
<protein>
    <recommendedName>
        <fullName evidence="10">3-hydroxyacyl-[acyl-carrier-protein] dehydratase FabZ</fullName>
        <ecNumber evidence="10">4.2.1.59</ecNumber>
    </recommendedName>
    <alternativeName>
        <fullName evidence="10">(3R)-hydroxymyristoyl-[acyl-carrier-protein] dehydratase</fullName>
        <shortName evidence="10">(3R)-hydroxymyristoyl-ACP dehydrase</shortName>
    </alternativeName>
    <alternativeName>
        <fullName evidence="10">Beta-hydroxyacyl-ACP dehydratase</fullName>
    </alternativeName>
</protein>
<dbReference type="PANTHER" id="PTHR30272">
    <property type="entry name" value="3-HYDROXYACYL-[ACYL-CARRIER-PROTEIN] DEHYDRATASE"/>
    <property type="match status" value="1"/>
</dbReference>
<comment type="caution">
    <text evidence="11">The sequence shown here is derived from an EMBL/GenBank/DDBJ whole genome shotgun (WGS) entry which is preliminary data.</text>
</comment>
<gene>
    <name evidence="10" type="primary">fabZ</name>
    <name evidence="11" type="ORF">CBF31_01570</name>
</gene>
<evidence type="ECO:0000256" key="2">
    <source>
        <dbReference type="ARBA" id="ARBA00004496"/>
    </source>
</evidence>
<comment type="similarity">
    <text evidence="3 10">Belongs to the thioester dehydratase family. FabZ subfamily.</text>
</comment>
<evidence type="ECO:0000256" key="3">
    <source>
        <dbReference type="ARBA" id="ARBA00009174"/>
    </source>
</evidence>